<dbReference type="Gene3D" id="3.30.2410.10">
    <property type="entry name" value="Hect, E3 ligase catalytic domain"/>
    <property type="match status" value="1"/>
</dbReference>
<dbReference type="Pfam" id="PF00632">
    <property type="entry name" value="HECT"/>
    <property type="match status" value="1"/>
</dbReference>
<feature type="compositionally biased region" description="Basic and acidic residues" evidence="7">
    <location>
        <begin position="309"/>
        <end position="335"/>
    </location>
</feature>
<dbReference type="Gene3D" id="1.25.40.20">
    <property type="entry name" value="Ankyrin repeat-containing domain"/>
    <property type="match status" value="2"/>
</dbReference>
<keyword evidence="3 6" id="KW-0833">Ubl conjugation pathway</keyword>
<feature type="region of interest" description="Disordered" evidence="7">
    <location>
        <begin position="199"/>
        <end position="229"/>
    </location>
</feature>
<feature type="domain" description="HECT" evidence="8">
    <location>
        <begin position="1271"/>
        <end position="1432"/>
    </location>
</feature>
<dbReference type="InterPro" id="IPR035983">
    <property type="entry name" value="Hect_E3_ubiquitin_ligase"/>
</dbReference>
<gene>
    <name evidence="9" type="ORF">PFR002_LOCUS6545</name>
</gene>
<dbReference type="EMBL" id="CANTFK010000862">
    <property type="protein sequence ID" value="CAI5731334.1"/>
    <property type="molecule type" value="Genomic_DNA"/>
</dbReference>
<dbReference type="InterPro" id="IPR011011">
    <property type="entry name" value="Znf_FYVE_PHD"/>
</dbReference>
<dbReference type="SUPFAM" id="SSF48403">
    <property type="entry name" value="Ankyrin repeat"/>
    <property type="match status" value="1"/>
</dbReference>
<accession>A0AAV0U8U3</accession>
<dbReference type="InterPro" id="IPR002110">
    <property type="entry name" value="Ankyrin_rpt"/>
</dbReference>
<dbReference type="InterPro" id="IPR052391">
    <property type="entry name" value="E3_Ligase-Neurotoxin"/>
</dbReference>
<dbReference type="SMART" id="SM00249">
    <property type="entry name" value="PHD"/>
    <property type="match status" value="1"/>
</dbReference>
<sequence>MDMRSKVYPSMPEGQGLRLVLPRTKDLRYRSHIPTSFIQRLYIHADPRRRFWYTRFQLKRKFIVMSKQGDLYVKTSVTVYTMADLPKKNVLSMPRVACGDLVKVLDLVQCSRSEGQYWELVLTRWRNNMETWLPLEVVQLSASNLLQEFYVNSVNSWAFHGRIHLGSLQTFQTEVELWLYHPEFQELYKKLRQRRVGDTTIPSTSQQQPVQVSNQTRVKSERPVTSVHTSEAPLLPRMPHVTQVPVIVPVPAPVSTENDPSEIVIQEFEQRRLARVRQEQLEQTLEKIRQMKLQQELLQGQQRAREQLEQQRKLEAERQLQHERQRKKTHEELQKSQKKYLQRLRMQQEREKEAELQQHQQEQLLRVQKQEELQRRLQQAKPLQEQTPRERRSQEKMTTTQLRHKENRSDAILSPGLHRPSKSNSISIWTKDGDDEYVPPNESSESNDSHFSADSEASEDSVSYRSRKRRRKRLLYSQVDLDDEDDDELPDLSQPRPSNPQRNEIRETRQDELYSEKSFQKMEKRKRLRKSFPTKENGATGSIVDVDLTQLSDDDDDDNDDDVDGDNDDDDGDDNCLEVPVTAPPMTPNDHDKKESCGDDNVAAVVDEDTDDDDDEDFEPTKIVGKILCVCGATSVGGYRGQWMQCWNKECGVWEHADCVGLLTSSENQPSPRYFCTRCDPAAYLAHRVKASQRIMDWLFQCCDSRNVRQLMKLLEDNPETVNILSDWKNVRFDNRTLAMHVARNGLAQCLQYLLDECKVDIFATDLQSRNALHHAAQGGSVTCCRVLLKHDQTLLLHPDLRGCMPFHCMLQSVKVNKLCIPLMQENTALVGMGDLDSNFPIHYACQAVNRYTVKICQIIFAAQTSMLHEKSSENLDALMILCKSAGTSTDSIRNKIGNASEVAKSAKDVISLMLDIDVFGDCLNQKAPNGWCPLHFAAASGNHDLITHICNIAHFDVNHAAKASGETALHIAALQNCSLGVRALLLEGLNVTAKDSEGRIPMLCTEDAKCIQEFMHYKLTKQLSRLHRMLGKYKQRGLVRRWQHLVVRDPTCFDILNDWCQRDTERIERMEGLLLSNPFLLRLDNKMKYVRTNVVSSIKRSSGIYSVTTKNGKTGIEKQSKGQKKLAFVFSHGNGCFWKQFVGMGMRLEPEDFRLPLIFFIDQGIQNRDTTMRLVLARLAEGLVKEVPGLLVRGSTHASEQFRLSSDKQELAGQLLGFYLLGELVAHFVLFAVRLNGKLDFNPAFLRCIGCQGKYKLGHDGPWHISGSTFVAGFEAVLPATLVLFRAEDLRVLFNGPQTSLNAMQIDWNTAIDWKICGTRAMCDKDTGSAKVWLPRLMNELVEEEQQLLLLFMTGPFQLISRRFVCSGSDSDRLTVASFPETDDPLDYDTMLPLLDDNHNLLRLPSYSCYEAFKKGMLTVIRHADHAFLSE</sequence>
<dbReference type="PANTHER" id="PTHR24133">
    <property type="entry name" value="ANKYRIN DOMAIN-CONTAINING"/>
    <property type="match status" value="1"/>
</dbReference>
<feature type="compositionally biased region" description="Basic and acidic residues" evidence="7">
    <location>
        <begin position="503"/>
        <end position="522"/>
    </location>
</feature>
<dbReference type="Pfam" id="PF12796">
    <property type="entry name" value="Ank_2"/>
    <property type="match status" value="2"/>
</dbReference>
<dbReference type="InterPro" id="IPR001965">
    <property type="entry name" value="Znf_PHD"/>
</dbReference>
<feature type="compositionally biased region" description="Low complexity" evidence="7">
    <location>
        <begin position="202"/>
        <end position="216"/>
    </location>
</feature>
<feature type="repeat" description="ANK" evidence="5">
    <location>
        <begin position="965"/>
        <end position="997"/>
    </location>
</feature>
<keyword evidence="1" id="KW-0479">Metal-binding</keyword>
<evidence type="ECO:0000256" key="1">
    <source>
        <dbReference type="ARBA" id="ARBA00022723"/>
    </source>
</evidence>
<evidence type="ECO:0000313" key="10">
    <source>
        <dbReference type="Proteomes" id="UP001159659"/>
    </source>
</evidence>
<evidence type="ECO:0000256" key="4">
    <source>
        <dbReference type="ARBA" id="ARBA00022833"/>
    </source>
</evidence>
<dbReference type="GO" id="GO:0004842">
    <property type="term" value="F:ubiquitin-protein transferase activity"/>
    <property type="evidence" value="ECO:0007669"/>
    <property type="project" value="InterPro"/>
</dbReference>
<evidence type="ECO:0000256" key="2">
    <source>
        <dbReference type="ARBA" id="ARBA00022771"/>
    </source>
</evidence>
<feature type="region of interest" description="Disordered" evidence="7">
    <location>
        <begin position="309"/>
        <end position="337"/>
    </location>
</feature>
<keyword evidence="5" id="KW-0040">ANK repeat</keyword>
<dbReference type="Gene3D" id="3.30.40.10">
    <property type="entry name" value="Zinc/RING finger domain, C3HC4 (zinc finger)"/>
    <property type="match status" value="1"/>
</dbReference>
<evidence type="ECO:0000313" key="9">
    <source>
        <dbReference type="EMBL" id="CAI5731334.1"/>
    </source>
</evidence>
<organism evidence="9 10">
    <name type="scientific">Peronospora farinosa</name>
    <dbReference type="NCBI Taxonomy" id="134698"/>
    <lineage>
        <taxon>Eukaryota</taxon>
        <taxon>Sar</taxon>
        <taxon>Stramenopiles</taxon>
        <taxon>Oomycota</taxon>
        <taxon>Peronosporomycetes</taxon>
        <taxon>Peronosporales</taxon>
        <taxon>Peronosporaceae</taxon>
        <taxon>Peronospora</taxon>
    </lineage>
</organism>
<dbReference type="PROSITE" id="PS50088">
    <property type="entry name" value="ANK_REPEAT"/>
    <property type="match status" value="1"/>
</dbReference>
<feature type="compositionally biased region" description="Low complexity" evidence="7">
    <location>
        <begin position="454"/>
        <end position="464"/>
    </location>
</feature>
<protein>
    <recommendedName>
        <fullName evidence="8">HECT domain-containing protein</fullName>
    </recommendedName>
</protein>
<dbReference type="SUPFAM" id="SSF56204">
    <property type="entry name" value="Hect, E3 ligase catalytic domain"/>
    <property type="match status" value="1"/>
</dbReference>
<comment type="caution">
    <text evidence="6">Lacks conserved residue(s) required for the propagation of feature annotation.</text>
</comment>
<dbReference type="Proteomes" id="UP001159659">
    <property type="component" value="Unassembled WGS sequence"/>
</dbReference>
<feature type="region of interest" description="Disordered" evidence="7">
    <location>
        <begin position="375"/>
        <end position="598"/>
    </location>
</feature>
<reference evidence="9" key="1">
    <citation type="submission" date="2022-12" db="EMBL/GenBank/DDBJ databases">
        <authorList>
            <person name="Webb A."/>
        </authorList>
    </citation>
    <scope>NUCLEOTIDE SEQUENCE</scope>
    <source>
        <strain evidence="9">Pf2</strain>
    </source>
</reference>
<feature type="compositionally biased region" description="Acidic residues" evidence="7">
    <location>
        <begin position="480"/>
        <end position="490"/>
    </location>
</feature>
<dbReference type="SUPFAM" id="SSF57903">
    <property type="entry name" value="FYVE/PHD zinc finger"/>
    <property type="match status" value="1"/>
</dbReference>
<proteinExistence type="predicted"/>
<dbReference type="InterPro" id="IPR013083">
    <property type="entry name" value="Znf_RING/FYVE/PHD"/>
</dbReference>
<keyword evidence="4" id="KW-0862">Zinc</keyword>
<evidence type="ECO:0000256" key="6">
    <source>
        <dbReference type="PROSITE-ProRule" id="PRU00104"/>
    </source>
</evidence>
<comment type="caution">
    <text evidence="9">The sequence shown here is derived from an EMBL/GenBank/DDBJ whole genome shotgun (WGS) entry which is preliminary data.</text>
</comment>
<dbReference type="PROSITE" id="PS50297">
    <property type="entry name" value="ANK_REP_REGION"/>
    <property type="match status" value="1"/>
</dbReference>
<evidence type="ECO:0000256" key="3">
    <source>
        <dbReference type="ARBA" id="ARBA00022786"/>
    </source>
</evidence>
<dbReference type="GO" id="GO:0008270">
    <property type="term" value="F:zinc ion binding"/>
    <property type="evidence" value="ECO:0007669"/>
    <property type="project" value="UniProtKB-KW"/>
</dbReference>
<evidence type="ECO:0000259" key="8">
    <source>
        <dbReference type="PROSITE" id="PS50237"/>
    </source>
</evidence>
<feature type="compositionally biased region" description="Acidic residues" evidence="7">
    <location>
        <begin position="552"/>
        <end position="576"/>
    </location>
</feature>
<evidence type="ECO:0000256" key="7">
    <source>
        <dbReference type="SAM" id="MobiDB-lite"/>
    </source>
</evidence>
<keyword evidence="2" id="KW-0863">Zinc-finger</keyword>
<dbReference type="InterPro" id="IPR036770">
    <property type="entry name" value="Ankyrin_rpt-contain_sf"/>
</dbReference>
<dbReference type="PROSITE" id="PS50237">
    <property type="entry name" value="HECT"/>
    <property type="match status" value="1"/>
</dbReference>
<feature type="compositionally biased region" description="Basic residues" evidence="7">
    <location>
        <begin position="523"/>
        <end position="532"/>
    </location>
</feature>
<dbReference type="PANTHER" id="PTHR24133:SF40">
    <property type="entry name" value="ANKYRIN REPEAT DOMAIN 44"/>
    <property type="match status" value="1"/>
</dbReference>
<dbReference type="SMART" id="SM00248">
    <property type="entry name" value="ANK"/>
    <property type="match status" value="4"/>
</dbReference>
<dbReference type="InterPro" id="IPR000569">
    <property type="entry name" value="HECT_dom"/>
</dbReference>
<evidence type="ECO:0000256" key="5">
    <source>
        <dbReference type="PROSITE-ProRule" id="PRU00023"/>
    </source>
</evidence>
<feature type="compositionally biased region" description="Basic residues" evidence="7">
    <location>
        <begin position="465"/>
        <end position="474"/>
    </location>
</feature>
<name>A0AAV0U8U3_9STRA</name>